<dbReference type="AlphaFoldDB" id="E6PUX3"/>
<comment type="caution">
    <text evidence="1">The sequence shown here is derived from an EMBL/GenBank/DDBJ whole genome shotgun (WGS) entry which is preliminary data.</text>
</comment>
<gene>
    <name evidence="1" type="ORF">CARN2_4212</name>
</gene>
<name>E6PUX3_9ZZZZ</name>
<accession>E6PUX3</accession>
<reference evidence="1" key="1">
    <citation type="submission" date="2009-10" db="EMBL/GenBank/DDBJ databases">
        <title>Diversity of trophic interactions inside an arsenic-rich microbial ecosystem.</title>
        <authorList>
            <person name="Bertin P.N."/>
            <person name="Heinrich-Salmeron A."/>
            <person name="Pelletier E."/>
            <person name="Goulhen-Chollet F."/>
            <person name="Arsene-Ploetze F."/>
            <person name="Gallien S."/>
            <person name="Calteau A."/>
            <person name="Vallenet D."/>
            <person name="Casiot C."/>
            <person name="Chane-Woon-Ming B."/>
            <person name="Giloteaux L."/>
            <person name="Barakat M."/>
            <person name="Bonnefoy V."/>
            <person name="Bruneel O."/>
            <person name="Chandler M."/>
            <person name="Cleiss J."/>
            <person name="Duran R."/>
            <person name="Elbaz-Poulichet F."/>
            <person name="Fonknechten N."/>
            <person name="Lauga B."/>
            <person name="Mornico D."/>
            <person name="Ortet P."/>
            <person name="Schaeffer C."/>
            <person name="Siguier P."/>
            <person name="Alexander Thil Smith A."/>
            <person name="Van Dorsselaer A."/>
            <person name="Weissenbach J."/>
            <person name="Medigue C."/>
            <person name="Le Paslier D."/>
        </authorList>
    </citation>
    <scope>NUCLEOTIDE SEQUENCE</scope>
</reference>
<evidence type="ECO:0000313" key="1">
    <source>
        <dbReference type="EMBL" id="CBH98730.1"/>
    </source>
</evidence>
<protein>
    <submittedName>
        <fullName evidence="1">Uncharacterized protein</fullName>
    </submittedName>
</protein>
<dbReference type="PROSITE" id="PS51257">
    <property type="entry name" value="PROKAR_LIPOPROTEIN"/>
    <property type="match status" value="1"/>
</dbReference>
<organism evidence="1">
    <name type="scientific">mine drainage metagenome</name>
    <dbReference type="NCBI Taxonomy" id="410659"/>
    <lineage>
        <taxon>unclassified sequences</taxon>
        <taxon>metagenomes</taxon>
        <taxon>ecological metagenomes</taxon>
    </lineage>
</organism>
<proteinExistence type="predicted"/>
<sequence>MKTSRRHFVCQTLLTLPLAGALAACKGQNLAALGADAHAATAKGPGATGSVSLPGIQGTEQISYSPLAKQPKLQPFKDPDFGTRMVRITDAAADFSASVAMPAYPTTQAWNCDETRLILYVTQARPGGQQGWAMFHGKTYAFMRFLNINPSDIEQFWWSHTDPTQLLYISNYSLGSAVHAEMTAFNVESGAKTVAHDFMPDLVRLGWPTTGPVRAGYPFANGGNNRIWGLGAGGIPNIDGYLAVNCFGFDLQTRTITHYKGIDLAQPRTMVPAPRLTGKGWFWNNTHFKDDADYETWVFDIEGKVTRKLNFSANEHLDSALNGAGQDVLVGVQYDTPLHGNMIMANLETGAISTLVGKANGYGYPRTGSFTSCTAYQNPTWIAGATVGSPFGTGNRGPVSKPTTLLDQEVFIANIDSGAVSRVAHHRSTGAWSDAPQSNYWAQPNVTISPRGTRMLVQSDWGCADPAHPVIHPNAVVDTYVIELPAYTSYSENGK</sequence>
<dbReference type="EMBL" id="CABM01000060">
    <property type="protein sequence ID" value="CBH98730.1"/>
    <property type="molecule type" value="Genomic_DNA"/>
</dbReference>